<accession>A0A3D9SRJ6</accession>
<dbReference type="PANTHER" id="PTHR40765">
    <property type="entry name" value="ESX-2 SECRETION SYSTEM ATPASE ECCB2"/>
    <property type="match status" value="1"/>
</dbReference>
<evidence type="ECO:0000256" key="10">
    <source>
        <dbReference type="SAM" id="MobiDB-lite"/>
    </source>
</evidence>
<evidence type="ECO:0000313" key="13">
    <source>
        <dbReference type="Proteomes" id="UP000256661"/>
    </source>
</evidence>
<feature type="transmembrane region" description="Helical" evidence="11">
    <location>
        <begin position="37"/>
        <end position="61"/>
    </location>
</feature>
<evidence type="ECO:0000256" key="2">
    <source>
        <dbReference type="ARBA" id="ARBA00008149"/>
    </source>
</evidence>
<comment type="subcellular location">
    <subcellularLocation>
        <location evidence="1">Cell membrane</location>
        <topology evidence="1">Single-pass membrane protein</topology>
    </subcellularLocation>
</comment>
<keyword evidence="4 11" id="KW-0812">Transmembrane</keyword>
<evidence type="ECO:0000256" key="4">
    <source>
        <dbReference type="ARBA" id="ARBA00022692"/>
    </source>
</evidence>
<proteinExistence type="inferred from homology"/>
<dbReference type="Gene3D" id="3.30.2390.20">
    <property type="entry name" value="Type VII secretion system EccB, repeat 1 domain"/>
    <property type="match status" value="1"/>
</dbReference>
<dbReference type="GO" id="GO:0005886">
    <property type="term" value="C:plasma membrane"/>
    <property type="evidence" value="ECO:0007669"/>
    <property type="project" value="UniProtKB-SubCell"/>
</dbReference>
<keyword evidence="8 11" id="KW-1133">Transmembrane helix</keyword>
<organism evidence="12 13">
    <name type="scientific">Thermomonospora umbrina</name>
    <dbReference type="NCBI Taxonomy" id="111806"/>
    <lineage>
        <taxon>Bacteria</taxon>
        <taxon>Bacillati</taxon>
        <taxon>Actinomycetota</taxon>
        <taxon>Actinomycetes</taxon>
        <taxon>Streptosporangiales</taxon>
        <taxon>Thermomonosporaceae</taxon>
        <taxon>Thermomonospora</taxon>
    </lineage>
</organism>
<keyword evidence="7" id="KW-0067">ATP-binding</keyword>
<gene>
    <name evidence="12" type="ORF">DFJ69_2022</name>
</gene>
<keyword evidence="3" id="KW-1003">Cell membrane</keyword>
<comment type="similarity">
    <text evidence="2">Belongs to the EccB family.</text>
</comment>
<evidence type="ECO:0000256" key="8">
    <source>
        <dbReference type="ARBA" id="ARBA00022989"/>
    </source>
</evidence>
<dbReference type="Gene3D" id="2.40.50.910">
    <property type="entry name" value="Type VII secretion system EccB, repeat 3 domain"/>
    <property type="match status" value="1"/>
</dbReference>
<dbReference type="GO" id="GO:0005576">
    <property type="term" value="C:extracellular region"/>
    <property type="evidence" value="ECO:0007669"/>
    <property type="project" value="TreeGrafter"/>
</dbReference>
<keyword evidence="9 11" id="KW-0472">Membrane</keyword>
<evidence type="ECO:0000256" key="6">
    <source>
        <dbReference type="ARBA" id="ARBA00022801"/>
    </source>
</evidence>
<dbReference type="AlphaFoldDB" id="A0A3D9SRJ6"/>
<evidence type="ECO:0000256" key="9">
    <source>
        <dbReference type="ARBA" id="ARBA00023136"/>
    </source>
</evidence>
<dbReference type="Pfam" id="PF05108">
    <property type="entry name" value="T7SS_ESX1_EccB"/>
    <property type="match status" value="1"/>
</dbReference>
<dbReference type="InterPro" id="IPR007795">
    <property type="entry name" value="T7SS_EccB"/>
</dbReference>
<sequence length="479" mass="49144">MQSRRDLYQAHRLMMQRVGLALLQAEPDTAESPMKRLTIGAFSGAMAALIIAGVFGIWGLLSPGGAKGLDKGGILIIEKETGTKYIYDANSKKMLPVANYASAMLALNSSGKVERRSVSRKSLRRFERGPMIGIAGAPDSLPDSKQLIKGPWSVCVRRAEAATGVSQMYTALAAGREVGGRALGDGEALAVKSGGQSWVIWKGNRMRLGLSDAQATSITGGTQAVEVAGTWLNAIPATGDFVDPPVSGRGEQTTRAPGGQGRVGQIFRADPGGGRSALWYVLLKDGLSAISETQAQLLLSNPATTQAYPGAQARFLPVDVPTASSVQSAIRLFSDALPPTLPRFARWDTMAPLCVVYAGGSVTAARLTIGGSLPAPSSSALGTGAGGGSAVDQVVLPPGGAALVGLASGSGAVSSLSIVSDQGIRFALPSPEIAAKLGFDASKATPVPSSVIHLIPSGPALDPREATRPLSIRSTGGGP</sequence>
<dbReference type="InterPro" id="IPR044857">
    <property type="entry name" value="T7SS_EccB_R1"/>
</dbReference>
<dbReference type="PANTHER" id="PTHR40765:SF2">
    <property type="entry name" value="ESX-2 SECRETION SYSTEM ATPASE ECCB2"/>
    <property type="match status" value="1"/>
</dbReference>
<evidence type="ECO:0000313" key="12">
    <source>
        <dbReference type="EMBL" id="REE96583.1"/>
    </source>
</evidence>
<keyword evidence="13" id="KW-1185">Reference proteome</keyword>
<dbReference type="EMBL" id="QTTT01000001">
    <property type="protein sequence ID" value="REE96583.1"/>
    <property type="molecule type" value="Genomic_DNA"/>
</dbReference>
<evidence type="ECO:0000256" key="11">
    <source>
        <dbReference type="SAM" id="Phobius"/>
    </source>
</evidence>
<evidence type="ECO:0000256" key="5">
    <source>
        <dbReference type="ARBA" id="ARBA00022741"/>
    </source>
</evidence>
<feature type="region of interest" description="Disordered" evidence="10">
    <location>
        <begin position="242"/>
        <end position="264"/>
    </location>
</feature>
<keyword evidence="6" id="KW-0378">Hydrolase</keyword>
<keyword evidence="5" id="KW-0547">Nucleotide-binding</keyword>
<evidence type="ECO:0000256" key="3">
    <source>
        <dbReference type="ARBA" id="ARBA00022475"/>
    </source>
</evidence>
<reference evidence="12 13" key="1">
    <citation type="submission" date="2018-08" db="EMBL/GenBank/DDBJ databases">
        <title>Sequencing the genomes of 1000 actinobacteria strains.</title>
        <authorList>
            <person name="Klenk H.-P."/>
        </authorList>
    </citation>
    <scope>NUCLEOTIDE SEQUENCE [LARGE SCALE GENOMIC DNA]</scope>
    <source>
        <strain evidence="12 13">DSM 43927</strain>
    </source>
</reference>
<dbReference type="Proteomes" id="UP000256661">
    <property type="component" value="Unassembled WGS sequence"/>
</dbReference>
<dbReference type="RefSeq" id="WP_116022209.1">
    <property type="nucleotide sequence ID" value="NZ_QTTT01000001.1"/>
</dbReference>
<dbReference type="GO" id="GO:0016787">
    <property type="term" value="F:hydrolase activity"/>
    <property type="evidence" value="ECO:0007669"/>
    <property type="project" value="UniProtKB-KW"/>
</dbReference>
<name>A0A3D9SRJ6_9ACTN</name>
<dbReference type="NCBIfam" id="TIGR03919">
    <property type="entry name" value="T7SS_EccB"/>
    <property type="match status" value="1"/>
</dbReference>
<comment type="caution">
    <text evidence="12">The sequence shown here is derived from an EMBL/GenBank/DDBJ whole genome shotgun (WGS) entry which is preliminary data.</text>
</comment>
<evidence type="ECO:0000256" key="7">
    <source>
        <dbReference type="ARBA" id="ARBA00022840"/>
    </source>
</evidence>
<feature type="region of interest" description="Disordered" evidence="10">
    <location>
        <begin position="457"/>
        <end position="479"/>
    </location>
</feature>
<dbReference type="InterPro" id="IPR042485">
    <property type="entry name" value="T7SS_EccB_R3"/>
</dbReference>
<protein>
    <submittedName>
        <fullName evidence="12">Type VII secretion protein EccB</fullName>
    </submittedName>
</protein>
<dbReference type="OrthoDB" id="3847604at2"/>
<dbReference type="GO" id="GO:0005524">
    <property type="term" value="F:ATP binding"/>
    <property type="evidence" value="ECO:0007669"/>
    <property type="project" value="UniProtKB-KW"/>
</dbReference>
<evidence type="ECO:0000256" key="1">
    <source>
        <dbReference type="ARBA" id="ARBA00004162"/>
    </source>
</evidence>